<evidence type="ECO:0000256" key="1">
    <source>
        <dbReference type="ARBA" id="ARBA00022723"/>
    </source>
</evidence>
<dbReference type="InterPro" id="IPR012334">
    <property type="entry name" value="Pectin_lyas_fold"/>
</dbReference>
<name>A0ABY4RLY2_9BACL</name>
<evidence type="ECO:0000256" key="4">
    <source>
        <dbReference type="ARBA" id="ARBA00023180"/>
    </source>
</evidence>
<dbReference type="SUPFAM" id="SSF51126">
    <property type="entry name" value="Pectin lyase-like"/>
    <property type="match status" value="2"/>
</dbReference>
<accession>A0ABY4RLY2</accession>
<dbReference type="InterPro" id="IPR011050">
    <property type="entry name" value="Pectin_lyase_fold/virulence"/>
</dbReference>
<reference evidence="8" key="1">
    <citation type="submission" date="2018-02" db="EMBL/GenBank/DDBJ databases">
        <authorList>
            <person name="Kim S.-K."/>
            <person name="Jung H.-I."/>
            <person name="Lee S.-W."/>
        </authorList>
    </citation>
    <scope>NUCLEOTIDE SEQUENCE</scope>
    <source>
        <strain evidence="8">SK3146</strain>
    </source>
</reference>
<gene>
    <name evidence="8" type="primary">pemA_2</name>
    <name evidence="8" type="ORF">SK3146_02656</name>
</gene>
<sequence>MKIALRLGLCLMISMNLTPATLYAEAASASAAAAQTAAVVERPAELAAIAGNNRVSLSWKSVVGADTYQIKRSTVNGGPYALIQSIPSSTEYTDLTAENGQTYYYVVTASRAAAESMISDQVKAVPYAPLAGVPEAPRDFAATAHYGSVDLTWTAVPGAASYTVKRAEASEGPYVTAVDGLTSPSFTDNVVEGDSSSIQNGKTYYYTVAAVNEHGESRPAEELAVSPAKVITVAQDGSGDFTNLADAVVAVNAQQQDSRTVLYVKKGTYTQADSVQITAPYVSLVGEGSDNTRIVGNKSNADAPNQAIQKATLLVSGDHFTASNVSIENNAAPEKGQAVALAVLADQAVMDNVKLVGYQDTLYAGIRSESPRLGRQYYRNSTIMGRTDFIYGPSNAAVFDHVDAISINSGDSGGVITAPATNNKTDAGLVFINSRLLKNGTTQGKHYLGRPWQDNPIIRFINTYMDDHIDPAGWTTMQVPPYLFAEYNSTGPGASPGTRVMGTQMTAEEASELTIPRIFDGWDPTRSLIVPEMFPELRAQVAPSLPDGLNGSYTKPVMIYLEQNEELPESDRVQYRINGGDWTAYAAEFEVAASGANRIEFRYVDKSGNASAVQSIAVTIDPSAEARVPAFPGAEGAAMYAKGGRGGEVYEVTTLDDYDTASGEAPIPGTLRDAVSRGNRIVVFRTSGTIHLKRELDITSGNLTIAGQTAPGDGIAVSGYMVKFGNNDVGTDLIIRYIRFRDGINVLSDAADITGNNIIVDHCSFSWSSDETFTIKNRKNFTVQWSIISDSLNLSIHGKGAHGYGGIWGGTNATYHHNLLANHNSRNPRFDRQTDPDNYPTTIDYRNNVVYNWGGNSAYGGEQAIGINMINNYYKPGPSTFDGVKNRIVAPSGEANSGSWYIDGNYMEGAPDVSQDNWVTGSDGKWKAIKPDGPLVRKYKPFLIPNEMDPIGGPVATDTAQDAYAKVLESAGASLPKRDSLDAKVIQDVKDGTGRIINTIQSDGGLPELNSAPAPADSDHDGMPDDWELQQGLNPNDSSDGALTASNGYTNLENYINSLVVPVTPNPEVKTTGIQMHQAYTAGQPIVIQADARAESGIAKVVFYTGDQEIGQDNTAPYALEWKDAPLGEHYIYSKAIDNTGRMTLSSVTIIYVNGAGDIAPWAQQDIGQIAIPGSASLEEPTFTVKGSGAISGGSDSFHYVYQPVQGNFEMMAYVNFNSEIDDPAKAGLMVRGSLAPNAPGAAIMLTPDVSDHAESGRMGLFMSRSAEGQSYVSKSATSSILKAPFWLKLTRTDNTIAGYVSTDQINWGLVDSSTLTFPDTVYVGMAVDAPKATSNSNYLTSATFTGVQLNRSAQFTLQNPAEETADIPEYTVTGTVIDSASVSIARNGETVVSSDHYDAGAQFSYDLALKEGVNTITVSVLGDEPGSVVSAKTIQVTYNKSAVVFKPETELPGQVSNQELTFTVNVNRDATASVRLNGSVIMQNVAAHAGTPLLISLMLQEGINEIVLSGTDEYGNSGSNTFRVKYNKDWGAGKFTIQRLTLTDLNGNLTYSLSGLRDIVAEVQISSNSEVEQGGTIVIAVLDSQNRMVRYALLQQTVPAGASVQAKAVVSLPEKTDTGYNLQAFVWDDPAARQIVSNVITVP</sequence>
<dbReference type="InterPro" id="IPR036116">
    <property type="entry name" value="FN3_sf"/>
</dbReference>
<evidence type="ECO:0000256" key="6">
    <source>
        <dbReference type="SAM" id="SignalP"/>
    </source>
</evidence>
<keyword evidence="2 8" id="KW-0378">Hydrolase</keyword>
<evidence type="ECO:0000256" key="2">
    <source>
        <dbReference type="ARBA" id="ARBA00022801"/>
    </source>
</evidence>
<feature type="domain" description="Fibronectin type-III" evidence="7">
    <location>
        <begin position="133"/>
        <end position="230"/>
    </location>
</feature>
<keyword evidence="3" id="KW-0063">Aspartyl esterase</keyword>
<evidence type="ECO:0000256" key="5">
    <source>
        <dbReference type="SAM" id="MobiDB-lite"/>
    </source>
</evidence>
<dbReference type="CDD" id="cd00063">
    <property type="entry name" value="FN3"/>
    <property type="match status" value="1"/>
</dbReference>
<dbReference type="Proteomes" id="UP001057134">
    <property type="component" value="Chromosome"/>
</dbReference>
<dbReference type="NCBIfam" id="NF047446">
    <property type="entry name" value="barrel_OmpL47"/>
    <property type="match status" value="1"/>
</dbReference>
<dbReference type="InterPro" id="IPR000070">
    <property type="entry name" value="Pectinesterase_cat"/>
</dbReference>
<dbReference type="GO" id="GO:0030599">
    <property type="term" value="F:pectinesterase activity"/>
    <property type="evidence" value="ECO:0007669"/>
    <property type="project" value="UniProtKB-EC"/>
</dbReference>
<protein>
    <submittedName>
        <fullName evidence="8">Pectinesterase A</fullName>
        <ecNumber evidence="8">3.1.1.11</ecNumber>
    </submittedName>
</protein>
<feature type="chain" id="PRO_5046014647" evidence="6">
    <location>
        <begin position="27"/>
        <end position="1644"/>
    </location>
</feature>
<evidence type="ECO:0000313" key="9">
    <source>
        <dbReference type="Proteomes" id="UP001057134"/>
    </source>
</evidence>
<feature type="region of interest" description="Disordered" evidence="5">
    <location>
        <begin position="1000"/>
        <end position="1043"/>
    </location>
</feature>
<dbReference type="InterPro" id="IPR013783">
    <property type="entry name" value="Ig-like_fold"/>
</dbReference>
<dbReference type="RefSeq" id="WP_249865484.1">
    <property type="nucleotide sequence ID" value="NZ_CP027059.1"/>
</dbReference>
<dbReference type="InterPro" id="IPR058094">
    <property type="entry name" value="Ig-like_OmpL47-like"/>
</dbReference>
<dbReference type="PROSITE" id="PS50853">
    <property type="entry name" value="FN3"/>
    <property type="match status" value="1"/>
</dbReference>
<dbReference type="EC" id="3.1.1.11" evidence="8"/>
<dbReference type="Gene3D" id="2.60.40.10">
    <property type="entry name" value="Immunoglobulins"/>
    <property type="match status" value="4"/>
</dbReference>
<keyword evidence="9" id="KW-1185">Reference proteome</keyword>
<dbReference type="PANTHER" id="PTHR42970">
    <property type="entry name" value="PECTATE LYASE C-RELATED"/>
    <property type="match status" value="1"/>
</dbReference>
<reference evidence="8" key="2">
    <citation type="journal article" date="2021" name="J Anim Sci Technol">
        <title>Complete genome sequence of Paenibacillus konkukensis sp. nov. SK3146 as a potential probiotic strain.</title>
        <authorList>
            <person name="Jung H.I."/>
            <person name="Park S."/>
            <person name="Niu K.M."/>
            <person name="Lee S.W."/>
            <person name="Kothari D."/>
            <person name="Yi K.J."/>
            <person name="Kim S.K."/>
        </authorList>
    </citation>
    <scope>NUCLEOTIDE SEQUENCE</scope>
    <source>
        <strain evidence="8">SK3146</strain>
    </source>
</reference>
<dbReference type="Gene3D" id="2.60.120.200">
    <property type="match status" value="1"/>
</dbReference>
<evidence type="ECO:0000259" key="7">
    <source>
        <dbReference type="PROSITE" id="PS50853"/>
    </source>
</evidence>
<feature type="compositionally biased region" description="Polar residues" evidence="5">
    <location>
        <begin position="1031"/>
        <end position="1043"/>
    </location>
</feature>
<dbReference type="Gene3D" id="2.160.20.10">
    <property type="entry name" value="Single-stranded right-handed beta-helix, Pectin lyase-like"/>
    <property type="match status" value="2"/>
</dbReference>
<dbReference type="Gene3D" id="3.30.1920.20">
    <property type="match status" value="1"/>
</dbReference>
<dbReference type="InterPro" id="IPR052063">
    <property type="entry name" value="Polysaccharide_Lyase_1"/>
</dbReference>
<dbReference type="InterPro" id="IPR003961">
    <property type="entry name" value="FN3_dom"/>
</dbReference>
<dbReference type="EMBL" id="CP027059">
    <property type="protein sequence ID" value="UQZ83469.1"/>
    <property type="molecule type" value="Genomic_DNA"/>
</dbReference>
<proteinExistence type="predicted"/>
<dbReference type="SUPFAM" id="SSF49265">
    <property type="entry name" value="Fibronectin type III"/>
    <property type="match status" value="1"/>
</dbReference>
<dbReference type="Pfam" id="PF17957">
    <property type="entry name" value="Big_7"/>
    <property type="match status" value="1"/>
</dbReference>
<evidence type="ECO:0000256" key="3">
    <source>
        <dbReference type="ARBA" id="ARBA00023085"/>
    </source>
</evidence>
<organism evidence="8 9">
    <name type="scientific">Paenibacillus konkukensis</name>
    <dbReference type="NCBI Taxonomy" id="2020716"/>
    <lineage>
        <taxon>Bacteria</taxon>
        <taxon>Bacillati</taxon>
        <taxon>Bacillota</taxon>
        <taxon>Bacilli</taxon>
        <taxon>Bacillales</taxon>
        <taxon>Paenibacillaceae</taxon>
        <taxon>Paenibacillus</taxon>
    </lineage>
</organism>
<feature type="signal peptide" evidence="6">
    <location>
        <begin position="1"/>
        <end position="26"/>
    </location>
</feature>
<dbReference type="Pfam" id="PF01095">
    <property type="entry name" value="Pectinesterase"/>
    <property type="match status" value="1"/>
</dbReference>
<dbReference type="SMART" id="SM00060">
    <property type="entry name" value="FN3"/>
    <property type="match status" value="2"/>
</dbReference>
<evidence type="ECO:0000313" key="8">
    <source>
        <dbReference type="EMBL" id="UQZ83469.1"/>
    </source>
</evidence>
<keyword evidence="1" id="KW-0479">Metal-binding</keyword>
<keyword evidence="4" id="KW-0325">Glycoprotein</keyword>
<dbReference type="PANTHER" id="PTHR42970:SF1">
    <property type="entry name" value="PECTATE LYASE C-RELATED"/>
    <property type="match status" value="1"/>
</dbReference>
<keyword evidence="6" id="KW-0732">Signal</keyword>